<feature type="domain" description="Hedgehog/Intein (Hint)" evidence="1">
    <location>
        <begin position="131"/>
        <end position="263"/>
    </location>
</feature>
<dbReference type="Proteomes" id="UP000183287">
    <property type="component" value="Unassembled WGS sequence"/>
</dbReference>
<dbReference type="Pfam" id="PF13403">
    <property type="entry name" value="Hint_2"/>
    <property type="match status" value="1"/>
</dbReference>
<dbReference type="SUPFAM" id="SSF51294">
    <property type="entry name" value="Hedgehog/intein (Hint) domain"/>
    <property type="match status" value="1"/>
</dbReference>
<dbReference type="InterPro" id="IPR028992">
    <property type="entry name" value="Hedgehog/Intein_dom"/>
</dbReference>
<organism evidence="2 3">
    <name type="scientific">Nitrosomonas communis</name>
    <dbReference type="NCBI Taxonomy" id="44574"/>
    <lineage>
        <taxon>Bacteria</taxon>
        <taxon>Pseudomonadati</taxon>
        <taxon>Pseudomonadota</taxon>
        <taxon>Betaproteobacteria</taxon>
        <taxon>Nitrosomonadales</taxon>
        <taxon>Nitrosomonadaceae</taxon>
        <taxon>Nitrosomonas</taxon>
    </lineage>
</organism>
<dbReference type="RefSeq" id="WP_074903565.1">
    <property type="nucleotide sequence ID" value="NZ_FOUB01000004.1"/>
</dbReference>
<keyword evidence="3" id="KW-1185">Reference proteome</keyword>
<sequence>MATQFNSITILSVAGNNTIDGNEATTSGFSISGSGTYNGSDLSTISPDNTISVTVKWFDAAHPSGITQTISAIVDSIGGSGSNKTFTWHIDESNFSTTVSGLNLGSDSVSVTFGTGTNSATSNPFGFTYACFLRGTRVLTRHGYCPVEELAVGDEVRTLSGGWQPLRWIGHQRIATPFGLAKGAPVRITAGAFGPALPERDVYVSEDHAIFFRNQLIPARFLINGVTVFRDTSVKDIEYFHLLLDRHAVIFSEGLATESYVPCENIDWFDNTAECPQALLNAIRAGTAECLIECYPRKTTGPAVEAARALLARFAPVDAKDRAAS</sequence>
<reference evidence="3" key="1">
    <citation type="submission" date="2016-10" db="EMBL/GenBank/DDBJ databases">
        <authorList>
            <person name="Varghese N."/>
            <person name="Submissions S."/>
        </authorList>
    </citation>
    <scope>NUCLEOTIDE SEQUENCE [LARGE SCALE GENOMIC DNA]</scope>
    <source>
        <strain evidence="3">Nm44</strain>
    </source>
</reference>
<proteinExistence type="predicted"/>
<evidence type="ECO:0000259" key="1">
    <source>
        <dbReference type="Pfam" id="PF13403"/>
    </source>
</evidence>
<name>A0A1I4KMF9_9PROT</name>
<evidence type="ECO:0000313" key="2">
    <source>
        <dbReference type="EMBL" id="SFL79954.1"/>
    </source>
</evidence>
<dbReference type="AlphaFoldDB" id="A0A1I4KMF9"/>
<accession>A0A1I4KMF9</accession>
<gene>
    <name evidence="2" type="ORF">SAMN05421863_1004129</name>
</gene>
<evidence type="ECO:0000313" key="3">
    <source>
        <dbReference type="Proteomes" id="UP000183287"/>
    </source>
</evidence>
<protein>
    <submittedName>
        <fullName evidence="2">Hint domain-containing protein</fullName>
    </submittedName>
</protein>
<dbReference type="EMBL" id="FOUB01000004">
    <property type="protein sequence ID" value="SFL79954.1"/>
    <property type="molecule type" value="Genomic_DNA"/>
</dbReference>
<dbReference type="Gene3D" id="2.170.16.10">
    <property type="entry name" value="Hedgehog/Intein (Hint) domain"/>
    <property type="match status" value="1"/>
</dbReference>
<dbReference type="InterPro" id="IPR036844">
    <property type="entry name" value="Hint_dom_sf"/>
</dbReference>